<evidence type="ECO:0000256" key="3">
    <source>
        <dbReference type="ARBA" id="ARBA00023125"/>
    </source>
</evidence>
<dbReference type="GO" id="GO:0003700">
    <property type="term" value="F:DNA-binding transcription factor activity"/>
    <property type="evidence" value="ECO:0007669"/>
    <property type="project" value="InterPro"/>
</dbReference>
<gene>
    <name evidence="6" type="ORF">EDD52_103340</name>
</gene>
<dbReference type="AlphaFoldDB" id="A0A4R3JLS3"/>
<keyword evidence="7" id="KW-1185">Reference proteome</keyword>
<evidence type="ECO:0000313" key="7">
    <source>
        <dbReference type="Proteomes" id="UP000295696"/>
    </source>
</evidence>
<dbReference type="Pfam" id="PF00126">
    <property type="entry name" value="HTH_1"/>
    <property type="match status" value="1"/>
</dbReference>
<dbReference type="CDD" id="cd08412">
    <property type="entry name" value="PBP2_PAO1_like"/>
    <property type="match status" value="1"/>
</dbReference>
<dbReference type="FunFam" id="1.10.10.10:FF:000001">
    <property type="entry name" value="LysR family transcriptional regulator"/>
    <property type="match status" value="1"/>
</dbReference>
<accession>A0A4R3JLS3</accession>
<comment type="caution">
    <text evidence="6">The sequence shown here is derived from an EMBL/GenBank/DDBJ whole genome shotgun (WGS) entry which is preliminary data.</text>
</comment>
<sequence>MPLRFTLRQLEYFVAVGEMGSIALASEKVSVSSPSISAAISQLEKEFGIPLFVRQHAQGLSLTQAGRQMLERVQVVLSEANALVDLAGDISGAVRGGLNIGCLVTFAQLVLPAVRQSFQAEFPEVRSRQTELNQAEIFSALRRAEIDVALTYDLQLPADLVFETLLELPPYAIIGDGHPLAGADEVSVDDLADHPMVLLDLPYSSEYFLSFFVSAGVPPVVAERTRDMAVMRSLVANGFGFSIANVPFLSDRAPDGKPLHYIPIRGKVRPMRMGLLTPTDADQSSVIRAFVGHCRQQYQNGAFPGLAPAEAG</sequence>
<dbReference type="InterPro" id="IPR005119">
    <property type="entry name" value="LysR_subst-bd"/>
</dbReference>
<dbReference type="EMBL" id="SLZU01000003">
    <property type="protein sequence ID" value="TCS65920.1"/>
    <property type="molecule type" value="Genomic_DNA"/>
</dbReference>
<dbReference type="SUPFAM" id="SSF46785">
    <property type="entry name" value="Winged helix' DNA-binding domain"/>
    <property type="match status" value="1"/>
</dbReference>
<dbReference type="InterPro" id="IPR036390">
    <property type="entry name" value="WH_DNA-bd_sf"/>
</dbReference>
<dbReference type="PANTHER" id="PTHR30346:SF0">
    <property type="entry name" value="HCA OPERON TRANSCRIPTIONAL ACTIVATOR HCAR"/>
    <property type="match status" value="1"/>
</dbReference>
<keyword evidence="2" id="KW-0805">Transcription regulation</keyword>
<dbReference type="GO" id="GO:0003677">
    <property type="term" value="F:DNA binding"/>
    <property type="evidence" value="ECO:0007669"/>
    <property type="project" value="UniProtKB-KW"/>
</dbReference>
<evidence type="ECO:0000313" key="6">
    <source>
        <dbReference type="EMBL" id="TCS65920.1"/>
    </source>
</evidence>
<dbReference type="PANTHER" id="PTHR30346">
    <property type="entry name" value="TRANSCRIPTIONAL DUAL REGULATOR HCAR-RELATED"/>
    <property type="match status" value="1"/>
</dbReference>
<organism evidence="6 7">
    <name type="scientific">Primorskyibacter sedentarius</name>
    <dbReference type="NCBI Taxonomy" id="745311"/>
    <lineage>
        <taxon>Bacteria</taxon>
        <taxon>Pseudomonadati</taxon>
        <taxon>Pseudomonadota</taxon>
        <taxon>Alphaproteobacteria</taxon>
        <taxon>Rhodobacterales</taxon>
        <taxon>Roseobacteraceae</taxon>
        <taxon>Primorskyibacter</taxon>
    </lineage>
</organism>
<dbReference type="OrthoDB" id="8679465at2"/>
<dbReference type="PRINTS" id="PR00039">
    <property type="entry name" value="HTHLYSR"/>
</dbReference>
<name>A0A4R3JLS3_9RHOB</name>
<keyword evidence="4" id="KW-0804">Transcription</keyword>
<evidence type="ECO:0000256" key="4">
    <source>
        <dbReference type="ARBA" id="ARBA00023163"/>
    </source>
</evidence>
<dbReference type="RefSeq" id="WP_132243590.1">
    <property type="nucleotide sequence ID" value="NZ_SLZU01000003.1"/>
</dbReference>
<proteinExistence type="inferred from homology"/>
<dbReference type="Pfam" id="PF03466">
    <property type="entry name" value="LysR_substrate"/>
    <property type="match status" value="1"/>
</dbReference>
<evidence type="ECO:0000259" key="5">
    <source>
        <dbReference type="PROSITE" id="PS50931"/>
    </source>
</evidence>
<dbReference type="InterPro" id="IPR036388">
    <property type="entry name" value="WH-like_DNA-bd_sf"/>
</dbReference>
<dbReference type="SUPFAM" id="SSF53850">
    <property type="entry name" value="Periplasmic binding protein-like II"/>
    <property type="match status" value="1"/>
</dbReference>
<dbReference type="Gene3D" id="1.10.10.10">
    <property type="entry name" value="Winged helix-like DNA-binding domain superfamily/Winged helix DNA-binding domain"/>
    <property type="match status" value="1"/>
</dbReference>
<reference evidence="6 7" key="1">
    <citation type="submission" date="2019-03" db="EMBL/GenBank/DDBJ databases">
        <title>Genomic Encyclopedia of Type Strains, Phase IV (KMG-IV): sequencing the most valuable type-strain genomes for metagenomic binning, comparative biology and taxonomic classification.</title>
        <authorList>
            <person name="Goeker M."/>
        </authorList>
    </citation>
    <scope>NUCLEOTIDE SEQUENCE [LARGE SCALE GENOMIC DNA]</scope>
    <source>
        <strain evidence="6 7">DSM 104836</strain>
    </source>
</reference>
<dbReference type="Gene3D" id="3.40.190.10">
    <property type="entry name" value="Periplasmic binding protein-like II"/>
    <property type="match status" value="2"/>
</dbReference>
<dbReference type="InterPro" id="IPR000847">
    <property type="entry name" value="LysR_HTH_N"/>
</dbReference>
<protein>
    <submittedName>
        <fullName evidence="6">DNA-binding transcriptional LysR family regulator</fullName>
    </submittedName>
</protein>
<evidence type="ECO:0000256" key="2">
    <source>
        <dbReference type="ARBA" id="ARBA00023015"/>
    </source>
</evidence>
<keyword evidence="3 6" id="KW-0238">DNA-binding</keyword>
<evidence type="ECO:0000256" key="1">
    <source>
        <dbReference type="ARBA" id="ARBA00009437"/>
    </source>
</evidence>
<feature type="domain" description="HTH lysR-type" evidence="5">
    <location>
        <begin position="5"/>
        <end position="63"/>
    </location>
</feature>
<dbReference type="Proteomes" id="UP000295696">
    <property type="component" value="Unassembled WGS sequence"/>
</dbReference>
<dbReference type="GO" id="GO:0032993">
    <property type="term" value="C:protein-DNA complex"/>
    <property type="evidence" value="ECO:0007669"/>
    <property type="project" value="TreeGrafter"/>
</dbReference>
<comment type="similarity">
    <text evidence="1">Belongs to the LysR transcriptional regulatory family.</text>
</comment>
<dbReference type="PROSITE" id="PS50931">
    <property type="entry name" value="HTH_LYSR"/>
    <property type="match status" value="1"/>
</dbReference>